<gene>
    <name evidence="4" type="ORF">DGAL_LOCUS6464</name>
</gene>
<dbReference type="GO" id="GO:0003924">
    <property type="term" value="F:GTPase activity"/>
    <property type="evidence" value="ECO:0007669"/>
    <property type="project" value="InterPro"/>
</dbReference>
<evidence type="ECO:0000256" key="3">
    <source>
        <dbReference type="SAM" id="MobiDB-lite"/>
    </source>
</evidence>
<comment type="similarity">
    <text evidence="1">Belongs to the small GTPase superfamily. RGK family.</text>
</comment>
<dbReference type="EMBL" id="CAKKLH010000113">
    <property type="protein sequence ID" value="CAH0103790.1"/>
    <property type="molecule type" value="Genomic_DNA"/>
</dbReference>
<dbReference type="PROSITE" id="PS51419">
    <property type="entry name" value="RAB"/>
    <property type="match status" value="1"/>
</dbReference>
<feature type="region of interest" description="Disordered" evidence="3">
    <location>
        <begin position="283"/>
        <end position="306"/>
    </location>
</feature>
<dbReference type="Pfam" id="PF00071">
    <property type="entry name" value="Ras"/>
    <property type="match status" value="1"/>
</dbReference>
<feature type="compositionally biased region" description="Low complexity" evidence="3">
    <location>
        <begin position="122"/>
        <end position="166"/>
    </location>
</feature>
<accession>A0A8J2WJ29</accession>
<dbReference type="Gene3D" id="3.40.50.300">
    <property type="entry name" value="P-loop containing nucleotide triphosphate hydrolases"/>
    <property type="match status" value="1"/>
</dbReference>
<evidence type="ECO:0000313" key="4">
    <source>
        <dbReference type="EMBL" id="CAH0103790.1"/>
    </source>
</evidence>
<evidence type="ECO:0000313" key="5">
    <source>
        <dbReference type="Proteomes" id="UP000789390"/>
    </source>
</evidence>
<dbReference type="OrthoDB" id="5239715at2759"/>
<dbReference type="SMART" id="SM00175">
    <property type="entry name" value="RAB"/>
    <property type="match status" value="1"/>
</dbReference>
<dbReference type="PRINTS" id="PR00449">
    <property type="entry name" value="RASTRNSFRMNG"/>
</dbReference>
<dbReference type="GO" id="GO:0005246">
    <property type="term" value="F:calcium channel regulator activity"/>
    <property type="evidence" value="ECO:0007669"/>
    <property type="project" value="TreeGrafter"/>
</dbReference>
<dbReference type="InterPro" id="IPR001806">
    <property type="entry name" value="Small_GTPase"/>
</dbReference>
<dbReference type="InterPro" id="IPR051641">
    <property type="entry name" value="RGK_GTP-binding_reg"/>
</dbReference>
<evidence type="ECO:0000256" key="2">
    <source>
        <dbReference type="ARBA" id="ARBA00022553"/>
    </source>
</evidence>
<comment type="caution">
    <text evidence="4">The sequence shown here is derived from an EMBL/GenBank/DDBJ whole genome shotgun (WGS) entry which is preliminary data.</text>
</comment>
<dbReference type="PANTHER" id="PTHR45775">
    <property type="entry name" value="RAD, GEM/KIR FAMILY MEMBER 2, ISOFORM C"/>
    <property type="match status" value="1"/>
</dbReference>
<dbReference type="PROSITE" id="PS51421">
    <property type="entry name" value="RAS"/>
    <property type="match status" value="1"/>
</dbReference>
<keyword evidence="2" id="KW-0597">Phosphoprotein</keyword>
<feature type="compositionally biased region" description="Polar residues" evidence="3">
    <location>
        <begin position="74"/>
        <end position="89"/>
    </location>
</feature>
<evidence type="ECO:0000256" key="1">
    <source>
        <dbReference type="ARBA" id="ARBA00008846"/>
    </source>
</evidence>
<dbReference type="PANTHER" id="PTHR45775:SF6">
    <property type="entry name" value="RAD, GEM_KIR FAMILY MEMBER 2, ISOFORM C"/>
    <property type="match status" value="1"/>
</dbReference>
<dbReference type="SMART" id="SM00173">
    <property type="entry name" value="RAS"/>
    <property type="match status" value="1"/>
</dbReference>
<feature type="compositionally biased region" description="Polar residues" evidence="3">
    <location>
        <begin position="209"/>
        <end position="219"/>
    </location>
</feature>
<dbReference type="Proteomes" id="UP000789390">
    <property type="component" value="Unassembled WGS sequence"/>
</dbReference>
<protein>
    <submittedName>
        <fullName evidence="4">Uncharacterized protein</fullName>
    </submittedName>
</protein>
<proteinExistence type="inferred from homology"/>
<dbReference type="GO" id="GO:0005886">
    <property type="term" value="C:plasma membrane"/>
    <property type="evidence" value="ECO:0007669"/>
    <property type="project" value="TreeGrafter"/>
</dbReference>
<name>A0A8J2WJ29_9CRUS</name>
<dbReference type="GO" id="GO:0005525">
    <property type="term" value="F:GTP binding"/>
    <property type="evidence" value="ECO:0007669"/>
    <property type="project" value="InterPro"/>
</dbReference>
<dbReference type="InterPro" id="IPR027417">
    <property type="entry name" value="P-loop_NTPase"/>
</dbReference>
<organism evidence="4 5">
    <name type="scientific">Daphnia galeata</name>
    <dbReference type="NCBI Taxonomy" id="27404"/>
    <lineage>
        <taxon>Eukaryota</taxon>
        <taxon>Metazoa</taxon>
        <taxon>Ecdysozoa</taxon>
        <taxon>Arthropoda</taxon>
        <taxon>Crustacea</taxon>
        <taxon>Branchiopoda</taxon>
        <taxon>Diplostraca</taxon>
        <taxon>Cladocera</taxon>
        <taxon>Anomopoda</taxon>
        <taxon>Daphniidae</taxon>
        <taxon>Daphnia</taxon>
    </lineage>
</organism>
<feature type="compositionally biased region" description="Low complexity" evidence="3">
    <location>
        <begin position="40"/>
        <end position="63"/>
    </location>
</feature>
<dbReference type="SUPFAM" id="SSF52540">
    <property type="entry name" value="P-loop containing nucleoside triphosphate hydrolases"/>
    <property type="match status" value="1"/>
</dbReference>
<reference evidence="4" key="1">
    <citation type="submission" date="2021-11" db="EMBL/GenBank/DDBJ databases">
        <authorList>
            <person name="Schell T."/>
        </authorList>
    </citation>
    <scope>NUCLEOTIDE SEQUENCE</scope>
    <source>
        <strain evidence="4">M5</strain>
    </source>
</reference>
<sequence length="540" mass="59247">MNSHQQIQRVSELRMRRWVRSEATANASLSSSELELSLRSSSLNTSFSTSETICETATTSSPSTRERRSGGGSFNSISRTASTAGSDSPVNFEFCRAGSGTGQSVYHGGGGNSRAASPLLNSSSPCHSPTPRSPRSPMTPRSPRSPRSPCRSPSSQQPSPGHQTPPSASPHRYSSRRRSGAATGNLARLASRRSSRDSEAGEPTPLQCVRNQQRRTSNFLEIPDPVHFRPRVCSLPENSRAPYNPRSRDDIYRLRNFSITSKGVVNRGDAIISRHSRSNTSINSTLTALSSRSGRSRSGERSFGGSCCGSSYVSSEESCDTSNTKYRVVMLGAAGVGKTALVSQFMTSEYMNTYDASLDDEFGEKTVSVLLDGEESEMIFIDHASAEMSVENCLTTYDPHAFVLIYSITDRGSFQFAEEVLKYLWRESCTKEKAVILVGNKVDLARSRIIKCEDGKKLATEHDCKFIETSSGIQHNVDELLVGVLKQIRLREDLNKKRRKKKLMGSGSRTSLSLGVARDILQKMCLQDNRSKSCENLLVL</sequence>
<dbReference type="FunFam" id="3.40.50.300:FF:000664">
    <property type="entry name" value="Uncharacterized protein, isoform B"/>
    <property type="match status" value="1"/>
</dbReference>
<dbReference type="AlphaFoldDB" id="A0A8J2WJ29"/>
<keyword evidence="5" id="KW-1185">Reference proteome</keyword>
<feature type="region of interest" description="Disordered" evidence="3">
    <location>
        <begin position="40"/>
        <end position="221"/>
    </location>
</feature>